<dbReference type="Proteomes" id="UP000485058">
    <property type="component" value="Unassembled WGS sequence"/>
</dbReference>
<keyword evidence="2" id="KW-1185">Reference proteome</keyword>
<protein>
    <submittedName>
        <fullName evidence="1">Uncharacterized protein</fullName>
    </submittedName>
</protein>
<organism evidence="1 2">
    <name type="scientific">Haematococcus lacustris</name>
    <name type="common">Green alga</name>
    <name type="synonym">Haematococcus pluvialis</name>
    <dbReference type="NCBI Taxonomy" id="44745"/>
    <lineage>
        <taxon>Eukaryota</taxon>
        <taxon>Viridiplantae</taxon>
        <taxon>Chlorophyta</taxon>
        <taxon>core chlorophytes</taxon>
        <taxon>Chlorophyceae</taxon>
        <taxon>CS clade</taxon>
        <taxon>Chlamydomonadales</taxon>
        <taxon>Haematococcaceae</taxon>
        <taxon>Haematococcus</taxon>
    </lineage>
</organism>
<reference evidence="1 2" key="1">
    <citation type="submission" date="2020-02" db="EMBL/GenBank/DDBJ databases">
        <title>Draft genome sequence of Haematococcus lacustris strain NIES-144.</title>
        <authorList>
            <person name="Morimoto D."/>
            <person name="Nakagawa S."/>
            <person name="Yoshida T."/>
            <person name="Sawayama S."/>
        </authorList>
    </citation>
    <scope>NUCLEOTIDE SEQUENCE [LARGE SCALE GENOMIC DNA]</scope>
    <source>
        <strain evidence="1 2">NIES-144</strain>
    </source>
</reference>
<evidence type="ECO:0000313" key="1">
    <source>
        <dbReference type="EMBL" id="GFH30853.1"/>
    </source>
</evidence>
<sequence>MGLGGGKVHLVTRGDRHCRHPGSQEGLERWVVHDVEGEVAVYNQLHQVVGKASFVHFLGNGHLRELSTCCSGWSQHPRSLACTLQWLPRVMGRSWRCSMPACWPETARDCCARRGRLLMLLFRDDPPSPLGNSGEGSD</sequence>
<gene>
    <name evidence="1" type="ORF">HaLaN_29781</name>
</gene>
<comment type="caution">
    <text evidence="1">The sequence shown here is derived from an EMBL/GenBank/DDBJ whole genome shotgun (WGS) entry which is preliminary data.</text>
</comment>
<dbReference type="AlphaFoldDB" id="A0A6A0AEV6"/>
<feature type="non-terminal residue" evidence="1">
    <location>
        <position position="138"/>
    </location>
</feature>
<proteinExistence type="predicted"/>
<accession>A0A6A0AEV6</accession>
<dbReference type="EMBL" id="BLLF01005188">
    <property type="protein sequence ID" value="GFH30853.1"/>
    <property type="molecule type" value="Genomic_DNA"/>
</dbReference>
<name>A0A6A0AEV6_HAELA</name>
<evidence type="ECO:0000313" key="2">
    <source>
        <dbReference type="Proteomes" id="UP000485058"/>
    </source>
</evidence>